<evidence type="ECO:0000313" key="10">
    <source>
        <dbReference type="Proteomes" id="UP000261580"/>
    </source>
</evidence>
<feature type="coiled-coil region" evidence="6">
    <location>
        <begin position="279"/>
        <end position="306"/>
    </location>
</feature>
<organism evidence="9 10">
    <name type="scientific">Neolamprologus brichardi</name>
    <name type="common">Fairy cichlid</name>
    <name type="synonym">Lamprologus brichardi</name>
    <dbReference type="NCBI Taxonomy" id="32507"/>
    <lineage>
        <taxon>Eukaryota</taxon>
        <taxon>Metazoa</taxon>
        <taxon>Chordata</taxon>
        <taxon>Craniata</taxon>
        <taxon>Vertebrata</taxon>
        <taxon>Euteleostomi</taxon>
        <taxon>Actinopterygii</taxon>
        <taxon>Neopterygii</taxon>
        <taxon>Teleostei</taxon>
        <taxon>Neoteleostei</taxon>
        <taxon>Acanthomorphata</taxon>
        <taxon>Ovalentaria</taxon>
        <taxon>Cichlomorphae</taxon>
        <taxon>Cichliformes</taxon>
        <taxon>Cichlidae</taxon>
        <taxon>African cichlids</taxon>
        <taxon>Pseudocrenilabrinae</taxon>
        <taxon>Lamprologini</taxon>
        <taxon>Neolamprologus</taxon>
    </lineage>
</organism>
<proteinExistence type="predicted"/>
<keyword evidence="2 5" id="KW-0378">Hydrolase</keyword>
<dbReference type="GO" id="GO:0004435">
    <property type="term" value="F:phosphatidylinositol-4,5-bisphosphate phospholipase C activity"/>
    <property type="evidence" value="ECO:0007669"/>
    <property type="project" value="UniProtKB-EC"/>
</dbReference>
<dbReference type="GO" id="GO:0046488">
    <property type="term" value="P:phosphatidylinositol metabolic process"/>
    <property type="evidence" value="ECO:0007669"/>
    <property type="project" value="TreeGrafter"/>
</dbReference>
<feature type="compositionally biased region" description="Basic and acidic residues" evidence="7">
    <location>
        <begin position="227"/>
        <end position="238"/>
    </location>
</feature>
<dbReference type="PRINTS" id="PR00390">
    <property type="entry name" value="PHPHLIPASEC"/>
</dbReference>
<dbReference type="SUPFAM" id="SSF69989">
    <property type="entry name" value="C-terminal domain of PLC-beta"/>
    <property type="match status" value="1"/>
</dbReference>
<dbReference type="Ensembl" id="ENSNBRT00000028186.1">
    <property type="protein sequence ID" value="ENSNBRP00000027469.1"/>
    <property type="gene ID" value="ENSNBRG00000020496.1"/>
</dbReference>
<evidence type="ECO:0000256" key="6">
    <source>
        <dbReference type="SAM" id="Coils"/>
    </source>
</evidence>
<keyword evidence="4 5" id="KW-0443">Lipid metabolism</keyword>
<dbReference type="Gene3D" id="1.20.1230.10">
    <property type="entry name" value="Phospholipase C beta, distal C-terminal domain"/>
    <property type="match status" value="1"/>
</dbReference>
<evidence type="ECO:0000256" key="4">
    <source>
        <dbReference type="ARBA" id="ARBA00023098"/>
    </source>
</evidence>
<dbReference type="SMART" id="SM00149">
    <property type="entry name" value="PLCYc"/>
    <property type="match status" value="1"/>
</dbReference>
<dbReference type="InterPro" id="IPR017946">
    <property type="entry name" value="PLC-like_Pdiesterase_TIM-brl"/>
</dbReference>
<evidence type="ECO:0000256" key="7">
    <source>
        <dbReference type="SAM" id="MobiDB-lite"/>
    </source>
</evidence>
<dbReference type="PANTHER" id="PTHR10336:SF36">
    <property type="entry name" value="1-PHOSPHATIDYLINOSITOL 4,5-BISPHOSPHATE PHOSPHODIESTERASE BETA-4"/>
    <property type="match status" value="1"/>
</dbReference>
<reference evidence="9" key="2">
    <citation type="submission" date="2025-09" db="UniProtKB">
        <authorList>
            <consortium name="Ensembl"/>
        </authorList>
    </citation>
    <scope>IDENTIFICATION</scope>
</reference>
<evidence type="ECO:0000256" key="5">
    <source>
        <dbReference type="RuleBase" id="RU361133"/>
    </source>
</evidence>
<protein>
    <recommendedName>
        <fullName evidence="1 5">Phosphoinositide phospholipase C</fullName>
        <ecNumber evidence="1 5">3.1.4.11</ecNumber>
    </recommendedName>
</protein>
<evidence type="ECO:0000313" key="9">
    <source>
        <dbReference type="Ensembl" id="ENSNBRP00000027469.1"/>
    </source>
</evidence>
<comment type="catalytic activity">
    <reaction evidence="5">
        <text>a 1,2-diacyl-sn-glycero-3-phospho-(1D-myo-inositol-4,5-bisphosphate) + H2O = 1D-myo-inositol 1,4,5-trisphosphate + a 1,2-diacyl-sn-glycerol + H(+)</text>
        <dbReference type="Rhea" id="RHEA:33179"/>
        <dbReference type="ChEBI" id="CHEBI:15377"/>
        <dbReference type="ChEBI" id="CHEBI:15378"/>
        <dbReference type="ChEBI" id="CHEBI:17815"/>
        <dbReference type="ChEBI" id="CHEBI:58456"/>
        <dbReference type="ChEBI" id="CHEBI:203600"/>
        <dbReference type="EC" id="3.1.4.11"/>
    </reaction>
</comment>
<feature type="domain" description="PI-PLC Y-box" evidence="8">
    <location>
        <begin position="1"/>
        <end position="114"/>
    </location>
</feature>
<evidence type="ECO:0000259" key="8">
    <source>
        <dbReference type="PROSITE" id="PS50008"/>
    </source>
</evidence>
<feature type="compositionally biased region" description="Polar residues" evidence="7">
    <location>
        <begin position="244"/>
        <end position="259"/>
    </location>
</feature>
<dbReference type="InterPro" id="IPR001192">
    <property type="entry name" value="PI-PLC_fam"/>
</dbReference>
<keyword evidence="10" id="KW-1185">Reference proteome</keyword>
<keyword evidence="6" id="KW-0175">Coiled coil</keyword>
<dbReference type="SUPFAM" id="SSF51695">
    <property type="entry name" value="PLC-like phosphodiesterases"/>
    <property type="match status" value="1"/>
</dbReference>
<dbReference type="PANTHER" id="PTHR10336">
    <property type="entry name" value="PHOSPHOINOSITIDE-SPECIFIC PHOSPHOLIPASE C FAMILY PROTEIN"/>
    <property type="match status" value="1"/>
</dbReference>
<feature type="region of interest" description="Disordered" evidence="7">
    <location>
        <begin position="216"/>
        <end position="259"/>
    </location>
</feature>
<keyword evidence="3 5" id="KW-0442">Lipid degradation</keyword>
<evidence type="ECO:0000256" key="3">
    <source>
        <dbReference type="ARBA" id="ARBA00022963"/>
    </source>
</evidence>
<dbReference type="Bgee" id="ENSNBRG00000020496">
    <property type="expression patterns" value="Expressed in brain and 4 other cell types or tissues"/>
</dbReference>
<name>A0A3Q4N5K9_NEOBR</name>
<dbReference type="GeneTree" id="ENSGT00940000156426"/>
<dbReference type="InterPro" id="IPR001711">
    <property type="entry name" value="PLipase_C_Pinositol-sp_Y"/>
</dbReference>
<dbReference type="Gene3D" id="3.20.20.190">
    <property type="entry name" value="Phosphatidylinositol (PI) phosphodiesterase"/>
    <property type="match status" value="1"/>
</dbReference>
<dbReference type="GO" id="GO:0016042">
    <property type="term" value="P:lipid catabolic process"/>
    <property type="evidence" value="ECO:0007669"/>
    <property type="project" value="UniProtKB-KW"/>
</dbReference>
<dbReference type="PROSITE" id="PS50008">
    <property type="entry name" value="PIPLC_Y_DOMAIN"/>
    <property type="match status" value="1"/>
</dbReference>
<dbReference type="AlphaFoldDB" id="A0A3Q4N5K9"/>
<dbReference type="GO" id="GO:0048015">
    <property type="term" value="P:phosphatidylinositol-mediated signaling"/>
    <property type="evidence" value="ECO:0007669"/>
    <property type="project" value="TreeGrafter"/>
</dbReference>
<dbReference type="Pfam" id="PF00387">
    <property type="entry name" value="PI-PLC-Y"/>
    <property type="match status" value="1"/>
</dbReference>
<dbReference type="GO" id="GO:0051209">
    <property type="term" value="P:release of sequestered calcium ion into cytosol"/>
    <property type="evidence" value="ECO:0007669"/>
    <property type="project" value="TreeGrafter"/>
</dbReference>
<sequence length="515" mass="58482">MVNYAQPVKFQSFDVAEERNIHHNMSSFNESVGLGYLKTNAIEFVNYNKRQMSRIYPKGGRVDSSNYMPQIFWNAGCQMVSLNFQTPDLAMQLNQGKFEYNGSCGYLLKPDFMRRSDRMFDPFSETPVDGVIAATCSVQVRSCSTNKSFREKVDTGFPFRDSAYVGLFIQPTKLMTKSSTSLCVSAIVDALSDPKKFLTIAEKRADQMKALGIDTNDIADVPSGSSKNDKKGKGKGDTVKTSVTPQASSDMAQTSNAAQNNTTESSILYIVTKHGSLPLQSYLKLIKKQQKELNTLKKKHSKDQNTMQKTHCTQVDKIVSLHDKEKVTLEKLLEKAIKKRGENNCQELKKETEDKIQTLVADHKTKVKDITAQHTKEWSELISSHSSEEQEMKDSHVTQQCEHLKKLLATVQEQQTMQLKLIHESKEMRANQAKMSMENSKAISQDKTIKNKAERERRVRELNSSNTKKFLDERKRVGCLFFIPQLKSTSIIIPLDMQQMVKLEEEMDRRPATVV</sequence>
<dbReference type="InterPro" id="IPR042531">
    <property type="entry name" value="PLC-beta_C_sf"/>
</dbReference>
<dbReference type="EC" id="3.1.4.11" evidence="1 5"/>
<evidence type="ECO:0000256" key="1">
    <source>
        <dbReference type="ARBA" id="ARBA00012368"/>
    </source>
</evidence>
<reference evidence="9" key="1">
    <citation type="submission" date="2025-08" db="UniProtKB">
        <authorList>
            <consortium name="Ensembl"/>
        </authorList>
    </citation>
    <scope>IDENTIFICATION</scope>
</reference>
<dbReference type="Proteomes" id="UP000261580">
    <property type="component" value="Unassembled WGS sequence"/>
</dbReference>
<accession>A0A3Q4N5K9</accession>
<evidence type="ECO:0000256" key="2">
    <source>
        <dbReference type="ARBA" id="ARBA00022801"/>
    </source>
</evidence>